<evidence type="ECO:0000313" key="1">
    <source>
        <dbReference type="EMBL" id="GBP75456.1"/>
    </source>
</evidence>
<accession>A0A4C1YH12</accession>
<keyword evidence="2" id="KW-1185">Reference proteome</keyword>
<dbReference type="AlphaFoldDB" id="A0A4C1YH12"/>
<dbReference type="Proteomes" id="UP000299102">
    <property type="component" value="Unassembled WGS sequence"/>
</dbReference>
<name>A0A4C1YH12_EUMVA</name>
<reference evidence="1 2" key="1">
    <citation type="journal article" date="2019" name="Commun. Biol.">
        <title>The bagworm genome reveals a unique fibroin gene that provides high tensile strength.</title>
        <authorList>
            <person name="Kono N."/>
            <person name="Nakamura H."/>
            <person name="Ohtoshi R."/>
            <person name="Tomita M."/>
            <person name="Numata K."/>
            <person name="Arakawa K."/>
        </authorList>
    </citation>
    <scope>NUCLEOTIDE SEQUENCE [LARGE SCALE GENOMIC DNA]</scope>
</reference>
<protein>
    <submittedName>
        <fullName evidence="1">Uncharacterized protein</fullName>
    </submittedName>
</protein>
<sequence>MAHRKSLEALNRTFQDLRDNTNVMEGVLLMLPATENDIVNGINNIIQEMIPGEEKVYMSIYTMTDEQKSQRVPVLPVHEAGGRTGRGGRRAGRSYNFRAHFQPISDFTVPEINDLSDAVR</sequence>
<dbReference type="EMBL" id="BGZK01001249">
    <property type="protein sequence ID" value="GBP75456.1"/>
    <property type="molecule type" value="Genomic_DNA"/>
</dbReference>
<gene>
    <name evidence="1" type="ORF">EVAR_53268_1</name>
</gene>
<evidence type="ECO:0000313" key="2">
    <source>
        <dbReference type="Proteomes" id="UP000299102"/>
    </source>
</evidence>
<proteinExistence type="predicted"/>
<dbReference type="OrthoDB" id="272985at2759"/>
<organism evidence="1 2">
    <name type="scientific">Eumeta variegata</name>
    <name type="common">Bagworm moth</name>
    <name type="synonym">Eumeta japonica</name>
    <dbReference type="NCBI Taxonomy" id="151549"/>
    <lineage>
        <taxon>Eukaryota</taxon>
        <taxon>Metazoa</taxon>
        <taxon>Ecdysozoa</taxon>
        <taxon>Arthropoda</taxon>
        <taxon>Hexapoda</taxon>
        <taxon>Insecta</taxon>
        <taxon>Pterygota</taxon>
        <taxon>Neoptera</taxon>
        <taxon>Endopterygota</taxon>
        <taxon>Lepidoptera</taxon>
        <taxon>Glossata</taxon>
        <taxon>Ditrysia</taxon>
        <taxon>Tineoidea</taxon>
        <taxon>Psychidae</taxon>
        <taxon>Oiketicinae</taxon>
        <taxon>Eumeta</taxon>
    </lineage>
</organism>
<comment type="caution">
    <text evidence="1">The sequence shown here is derived from an EMBL/GenBank/DDBJ whole genome shotgun (WGS) entry which is preliminary data.</text>
</comment>